<evidence type="ECO:0000313" key="1">
    <source>
        <dbReference type="EMBL" id="GIY85202.1"/>
    </source>
</evidence>
<keyword evidence="2" id="KW-1185">Reference proteome</keyword>
<organism evidence="1 2">
    <name type="scientific">Caerostris extrusa</name>
    <name type="common">Bark spider</name>
    <name type="synonym">Caerostris bankana</name>
    <dbReference type="NCBI Taxonomy" id="172846"/>
    <lineage>
        <taxon>Eukaryota</taxon>
        <taxon>Metazoa</taxon>
        <taxon>Ecdysozoa</taxon>
        <taxon>Arthropoda</taxon>
        <taxon>Chelicerata</taxon>
        <taxon>Arachnida</taxon>
        <taxon>Araneae</taxon>
        <taxon>Araneomorphae</taxon>
        <taxon>Entelegynae</taxon>
        <taxon>Araneoidea</taxon>
        <taxon>Araneidae</taxon>
        <taxon>Caerostris</taxon>
    </lineage>
</organism>
<evidence type="ECO:0000313" key="2">
    <source>
        <dbReference type="Proteomes" id="UP001054945"/>
    </source>
</evidence>
<reference evidence="1 2" key="1">
    <citation type="submission" date="2021-06" db="EMBL/GenBank/DDBJ databases">
        <title>Caerostris extrusa draft genome.</title>
        <authorList>
            <person name="Kono N."/>
            <person name="Arakawa K."/>
        </authorList>
    </citation>
    <scope>NUCLEOTIDE SEQUENCE [LARGE SCALE GENOMIC DNA]</scope>
</reference>
<dbReference type="GO" id="GO:0003964">
    <property type="term" value="F:RNA-directed DNA polymerase activity"/>
    <property type="evidence" value="ECO:0007669"/>
    <property type="project" value="UniProtKB-KW"/>
</dbReference>
<accession>A0AAV4WRM1</accession>
<keyword evidence="1" id="KW-0548">Nucleotidyltransferase</keyword>
<keyword evidence="1" id="KW-0695">RNA-directed DNA polymerase</keyword>
<dbReference type="Proteomes" id="UP001054945">
    <property type="component" value="Unassembled WGS sequence"/>
</dbReference>
<dbReference type="AlphaFoldDB" id="A0AAV4WRM1"/>
<protein>
    <submittedName>
        <fullName evidence="1">Reverse transcriptase domain-containing protein</fullName>
    </submittedName>
</protein>
<proteinExistence type="predicted"/>
<comment type="caution">
    <text evidence="1">The sequence shown here is derived from an EMBL/GenBank/DDBJ whole genome shotgun (WGS) entry which is preliminary data.</text>
</comment>
<name>A0AAV4WRM1_CAEEX</name>
<keyword evidence="1" id="KW-0808">Transferase</keyword>
<gene>
    <name evidence="1" type="primary">AVEN_132134_1</name>
    <name evidence="1" type="ORF">CEXT_30261</name>
</gene>
<dbReference type="EMBL" id="BPLR01016623">
    <property type="protein sequence ID" value="GIY85202.1"/>
    <property type="molecule type" value="Genomic_DNA"/>
</dbReference>
<sequence length="105" mass="12132">MTKKLQMHWETTILKKQIRLKKGEQKTGRANRKLIRSCRVPESNELFNDSITSSELLYAIQQLDFKKSPGPDGIHGQFIVNLGSCATKRLLHIFNLSWKLGRLPR</sequence>